<evidence type="ECO:0000256" key="1">
    <source>
        <dbReference type="SAM" id="MobiDB-lite"/>
    </source>
</evidence>
<dbReference type="Proteomes" id="UP000075604">
    <property type="component" value="Unassembled WGS sequence"/>
</dbReference>
<sequence length="153" mass="16472">MKLADLGLATCLSRQQQPAGPPRLIEGSLPYMAPEQTGRMSRAIDGRADLYALGVTFYEMLTGRLPFEARDPSEWVLCHVARAPPPAVACVRVDLYTTLDRTELAARSASITCGASASTGRRTRRRRRCSASTSAWGGSSGAAPSRRSSTCPR</sequence>
<dbReference type="PROSITE" id="PS50011">
    <property type="entry name" value="PROTEIN_KINASE_DOM"/>
    <property type="match status" value="1"/>
</dbReference>
<reference evidence="3 4" key="1">
    <citation type="submission" date="2014-02" db="EMBL/GenBank/DDBJ databases">
        <title>The small core and large imbalanced accessory genome model reveals a collaborative survival strategy of Sorangium cellulosum strains in nature.</title>
        <authorList>
            <person name="Han K."/>
            <person name="Peng R."/>
            <person name="Blom J."/>
            <person name="Li Y.-Z."/>
        </authorList>
    </citation>
    <scope>NUCLEOTIDE SEQUENCE [LARGE SCALE GENOMIC DNA]</scope>
    <source>
        <strain evidence="3 4">So0157-18</strain>
    </source>
</reference>
<comment type="caution">
    <text evidence="3">The sequence shown here is derived from an EMBL/GenBank/DDBJ whole genome shotgun (WGS) entry which is preliminary data.</text>
</comment>
<name>A0A150PMW4_SORCE</name>
<dbReference type="InterPro" id="IPR011009">
    <property type="entry name" value="Kinase-like_dom_sf"/>
</dbReference>
<feature type="domain" description="Protein kinase" evidence="2">
    <location>
        <begin position="1"/>
        <end position="153"/>
    </location>
</feature>
<organism evidence="3 4">
    <name type="scientific">Sorangium cellulosum</name>
    <name type="common">Polyangium cellulosum</name>
    <dbReference type="NCBI Taxonomy" id="56"/>
    <lineage>
        <taxon>Bacteria</taxon>
        <taxon>Pseudomonadati</taxon>
        <taxon>Myxococcota</taxon>
        <taxon>Polyangia</taxon>
        <taxon>Polyangiales</taxon>
        <taxon>Polyangiaceae</taxon>
        <taxon>Sorangium</taxon>
    </lineage>
</organism>
<dbReference type="SUPFAM" id="SSF56112">
    <property type="entry name" value="Protein kinase-like (PK-like)"/>
    <property type="match status" value="1"/>
</dbReference>
<gene>
    <name evidence="3" type="ORF">BE04_30945</name>
</gene>
<dbReference type="EMBL" id="JELX01001953">
    <property type="protein sequence ID" value="KYF57035.1"/>
    <property type="molecule type" value="Genomic_DNA"/>
</dbReference>
<evidence type="ECO:0000313" key="3">
    <source>
        <dbReference type="EMBL" id="KYF57035.1"/>
    </source>
</evidence>
<dbReference type="GO" id="GO:0005524">
    <property type="term" value="F:ATP binding"/>
    <property type="evidence" value="ECO:0007669"/>
    <property type="project" value="InterPro"/>
</dbReference>
<feature type="region of interest" description="Disordered" evidence="1">
    <location>
        <begin position="115"/>
        <end position="153"/>
    </location>
</feature>
<evidence type="ECO:0000313" key="4">
    <source>
        <dbReference type="Proteomes" id="UP000075604"/>
    </source>
</evidence>
<dbReference type="InterPro" id="IPR045269">
    <property type="entry name" value="Atg1-like"/>
</dbReference>
<dbReference type="AlphaFoldDB" id="A0A150PMW4"/>
<dbReference type="Pfam" id="PF00069">
    <property type="entry name" value="Pkinase"/>
    <property type="match status" value="1"/>
</dbReference>
<protein>
    <recommendedName>
        <fullName evidence="2">Protein kinase domain-containing protein</fullName>
    </recommendedName>
</protein>
<dbReference type="PANTHER" id="PTHR24348">
    <property type="entry name" value="SERINE/THREONINE-PROTEIN KINASE UNC-51-RELATED"/>
    <property type="match status" value="1"/>
</dbReference>
<accession>A0A150PMW4</accession>
<dbReference type="Gene3D" id="1.10.510.10">
    <property type="entry name" value="Transferase(Phosphotransferase) domain 1"/>
    <property type="match status" value="1"/>
</dbReference>
<evidence type="ECO:0000259" key="2">
    <source>
        <dbReference type="PROSITE" id="PS50011"/>
    </source>
</evidence>
<dbReference type="InterPro" id="IPR000719">
    <property type="entry name" value="Prot_kinase_dom"/>
</dbReference>
<feature type="compositionally biased region" description="Low complexity" evidence="1">
    <location>
        <begin position="130"/>
        <end position="153"/>
    </location>
</feature>
<dbReference type="GO" id="GO:0004674">
    <property type="term" value="F:protein serine/threonine kinase activity"/>
    <property type="evidence" value="ECO:0007669"/>
    <property type="project" value="InterPro"/>
</dbReference>
<proteinExistence type="predicted"/>
<dbReference type="GO" id="GO:0005737">
    <property type="term" value="C:cytoplasm"/>
    <property type="evidence" value="ECO:0007669"/>
    <property type="project" value="TreeGrafter"/>
</dbReference>